<dbReference type="RefSeq" id="WP_034832028.1">
    <property type="nucleotide sequence ID" value="NZ_JOKH01000001.1"/>
</dbReference>
<dbReference type="AlphaFoldDB" id="A0A081NJV0"/>
<keyword evidence="3" id="KW-1185">Reference proteome</keyword>
<protein>
    <submittedName>
        <fullName evidence="2">Uncharacterized protein</fullName>
    </submittedName>
</protein>
<comment type="caution">
    <text evidence="2">The sequence shown here is derived from an EMBL/GenBank/DDBJ whole genome shotgun (WGS) entry which is preliminary data.</text>
</comment>
<dbReference type="EMBL" id="JOKH01000001">
    <property type="protein sequence ID" value="KEQ18723.1"/>
    <property type="molecule type" value="Genomic_DNA"/>
</dbReference>
<accession>A0A081NJV0</accession>
<dbReference type="Proteomes" id="UP000028073">
    <property type="component" value="Unassembled WGS sequence"/>
</dbReference>
<organism evidence="2 3">
    <name type="scientific">Endozoicomonas numazuensis</name>
    <dbReference type="NCBI Taxonomy" id="1137799"/>
    <lineage>
        <taxon>Bacteria</taxon>
        <taxon>Pseudomonadati</taxon>
        <taxon>Pseudomonadota</taxon>
        <taxon>Gammaproteobacteria</taxon>
        <taxon>Oceanospirillales</taxon>
        <taxon>Endozoicomonadaceae</taxon>
        <taxon>Endozoicomonas</taxon>
    </lineage>
</organism>
<feature type="compositionally biased region" description="Low complexity" evidence="1">
    <location>
        <begin position="511"/>
        <end position="534"/>
    </location>
</feature>
<evidence type="ECO:0000313" key="3">
    <source>
        <dbReference type="Proteomes" id="UP000028073"/>
    </source>
</evidence>
<proteinExistence type="predicted"/>
<reference evidence="2 3" key="1">
    <citation type="submission" date="2014-06" db="EMBL/GenBank/DDBJ databases">
        <title>Whole Genome Sequences of Three Symbiotic Endozoicomonas Bacteria.</title>
        <authorList>
            <person name="Neave M.J."/>
            <person name="Apprill A."/>
            <person name="Voolstra C.R."/>
        </authorList>
    </citation>
    <scope>NUCLEOTIDE SEQUENCE [LARGE SCALE GENOMIC DNA]</scope>
    <source>
        <strain evidence="2 3">DSM 25634</strain>
    </source>
</reference>
<feature type="region of interest" description="Disordered" evidence="1">
    <location>
        <begin position="500"/>
        <end position="552"/>
    </location>
</feature>
<name>A0A081NJV0_9GAMM</name>
<evidence type="ECO:0000313" key="2">
    <source>
        <dbReference type="EMBL" id="KEQ18723.1"/>
    </source>
</evidence>
<feature type="compositionally biased region" description="Low complexity" evidence="1">
    <location>
        <begin position="542"/>
        <end position="552"/>
    </location>
</feature>
<evidence type="ECO:0000256" key="1">
    <source>
        <dbReference type="SAM" id="MobiDB-lite"/>
    </source>
</evidence>
<gene>
    <name evidence="2" type="ORF">GZ78_01025</name>
</gene>
<sequence>MNYPIKLKAIVVFLVCISFQYGYGANGCNINQTDALIGANFVYAPAYFYKYVLKKTDQCHDYCQVTEGSKNRWLGYFMLMHYWVPRHSLNMAFVSVRRSSYMPQGRILNSYIISSRLLAEHDSDTGFSSHRNPKSFPNSIEVFEGSRFTHTTQNIYEYVCFSYFPLFHLLESGENEQFAMADAQLCTGGDHRPALFQAIETARENPGQPIPFEFQPARTSETFQQIVVAYENQDFSAILAENKNTLIILGVPDHDDTPAVSSGYVNGSESDSGSGTVPNTETLPLYYELNHDAHKSISDGVSHAIIGMLSPHRPDPVIRFSGEPIVPGKNLYLENLQWLTDEKHSIYLPRQSVLLETNVTWNTLPDHEISFSLGEKHSALHVAIESKHIFHNSNGQTVSGNRCHLQLPLQDAELCNFVFSGETYQSNCRIADVQTLRHGLLEVGDIDLSGSGEKPDTSLENVVFLDTAYSKRAYYSGSADNKAAYFPPLPEYDPALVTAPLCTPPVPPTEPTETSQAAPYSSSSSSAMVSTTSSKINPQITSSSSSSSSSSRSTAFLQTVTTRTTSPGIVKISTQTYLAMTRSAWQELVSPSVSPSVIPLATPEISGLREQDLTPVIITTPVLAATGIALWTAATVASCAGYHATGRNHRALKVACYIFSGATAYAVDLMMSTDKGSHSDNFELGLIKN</sequence>